<dbReference type="PRINTS" id="PR00469">
    <property type="entry name" value="PNDRDTASEII"/>
</dbReference>
<evidence type="ECO:0000313" key="6">
    <source>
        <dbReference type="EMBL" id="OBZ96500.1"/>
    </source>
</evidence>
<proteinExistence type="predicted"/>
<gene>
    <name evidence="6" type="ORF">ADU59_08240</name>
</gene>
<dbReference type="AlphaFoldDB" id="A0A1C7P5H1"/>
<keyword evidence="4" id="KW-1133">Transmembrane helix</keyword>
<feature type="domain" description="FAD/NAD(P)-binding" evidence="5">
    <location>
        <begin position="4"/>
        <end position="275"/>
    </location>
</feature>
<dbReference type="Proteomes" id="UP000093111">
    <property type="component" value="Unassembled WGS sequence"/>
</dbReference>
<evidence type="ECO:0000313" key="7">
    <source>
        <dbReference type="Proteomes" id="UP000093111"/>
    </source>
</evidence>
<dbReference type="RefSeq" id="WP_068953490.1">
    <property type="nucleotide sequence ID" value="NZ_LGLV01000005.1"/>
</dbReference>
<evidence type="ECO:0000256" key="1">
    <source>
        <dbReference type="ARBA" id="ARBA00018719"/>
    </source>
</evidence>
<dbReference type="InterPro" id="IPR050097">
    <property type="entry name" value="Ferredoxin-NADP_redctase_2"/>
</dbReference>
<sequence>MQQDAIIIGGGFAGLSAAYILARARRRVTIIDSGTPRNRFAAHSHGVLAHDGKSGGEILAEARAQLAAYPTVTFIEGEALAAEGVIDDFHVRIARQDSIATRRLLLAGGVEDRLPDIPGLKERWGKTVLHCPYCHGYEIGGGPLGVLATHPMSAHQAAVVADWGTVTLFTNGMPEPDEAAFALLERRKVSLQAGLVSAIETGKDNMLRVRLANGRSVEVKALFVGPDLHIRGTIADTLGCALEESAAGKILATDAMKATSIAGVYAAGDIARAFGNITLVSADGVTAGLGLHQSLMFSARS</sequence>
<comment type="caution">
    <text evidence="6">The sequence shown here is derived from an EMBL/GenBank/DDBJ whole genome shotgun (WGS) entry which is preliminary data.</text>
</comment>
<accession>A0A1C7P5H1</accession>
<dbReference type="OrthoDB" id="9786503at2"/>
<keyword evidence="3" id="KW-0560">Oxidoreductase</keyword>
<organism evidence="6 7">
    <name type="scientific">Pararhizobium polonicum</name>
    <dbReference type="NCBI Taxonomy" id="1612624"/>
    <lineage>
        <taxon>Bacteria</taxon>
        <taxon>Pseudomonadati</taxon>
        <taxon>Pseudomonadota</taxon>
        <taxon>Alphaproteobacteria</taxon>
        <taxon>Hyphomicrobiales</taxon>
        <taxon>Rhizobiaceae</taxon>
        <taxon>Rhizobium/Agrobacterium group</taxon>
        <taxon>Pararhizobium</taxon>
    </lineage>
</organism>
<evidence type="ECO:0000256" key="4">
    <source>
        <dbReference type="SAM" id="Phobius"/>
    </source>
</evidence>
<keyword evidence="2" id="KW-0285">Flavoprotein</keyword>
<name>A0A1C7P5H1_9HYPH</name>
<dbReference type="GO" id="GO:0016491">
    <property type="term" value="F:oxidoreductase activity"/>
    <property type="evidence" value="ECO:0007669"/>
    <property type="project" value="UniProtKB-KW"/>
</dbReference>
<dbReference type="PANTHER" id="PTHR48105">
    <property type="entry name" value="THIOREDOXIN REDUCTASE 1-RELATED-RELATED"/>
    <property type="match status" value="1"/>
</dbReference>
<protein>
    <recommendedName>
        <fullName evidence="1">Thioredoxin reductase</fullName>
    </recommendedName>
</protein>
<keyword evidence="7" id="KW-1185">Reference proteome</keyword>
<evidence type="ECO:0000256" key="2">
    <source>
        <dbReference type="ARBA" id="ARBA00022630"/>
    </source>
</evidence>
<feature type="transmembrane region" description="Helical" evidence="4">
    <location>
        <begin position="6"/>
        <end position="22"/>
    </location>
</feature>
<evidence type="ECO:0000259" key="5">
    <source>
        <dbReference type="Pfam" id="PF07992"/>
    </source>
</evidence>
<dbReference type="InterPro" id="IPR036188">
    <property type="entry name" value="FAD/NAD-bd_sf"/>
</dbReference>
<reference evidence="6 7" key="1">
    <citation type="journal article" date="2016" name="Syst. Appl. Microbiol.">
        <title>Pararhizobium polonicum sp. nov. isolated from tumors on stone fruit rootstocks.</title>
        <authorList>
            <person name="Pulawska J."/>
            <person name="Kuzmanovic N."/>
            <person name="Willems A."/>
            <person name="Pothier J.F."/>
        </authorList>
    </citation>
    <scope>NUCLEOTIDE SEQUENCE [LARGE SCALE GENOMIC DNA]</scope>
    <source>
        <strain evidence="6 7">F5.1</strain>
    </source>
</reference>
<evidence type="ECO:0000256" key="3">
    <source>
        <dbReference type="ARBA" id="ARBA00023002"/>
    </source>
</evidence>
<keyword evidence="4" id="KW-0812">Transmembrane</keyword>
<dbReference type="InterPro" id="IPR023753">
    <property type="entry name" value="FAD/NAD-binding_dom"/>
</dbReference>
<dbReference type="PRINTS" id="PR00368">
    <property type="entry name" value="FADPNR"/>
</dbReference>
<dbReference type="SUPFAM" id="SSF51905">
    <property type="entry name" value="FAD/NAD(P)-binding domain"/>
    <property type="match status" value="1"/>
</dbReference>
<dbReference type="PATRIC" id="fig|1612624.7.peg.1731"/>
<dbReference type="STRING" id="1612624.ADU59_08240"/>
<dbReference type="Gene3D" id="3.50.50.60">
    <property type="entry name" value="FAD/NAD(P)-binding domain"/>
    <property type="match status" value="2"/>
</dbReference>
<keyword evidence="4" id="KW-0472">Membrane</keyword>
<dbReference type="Pfam" id="PF07992">
    <property type="entry name" value="Pyr_redox_2"/>
    <property type="match status" value="1"/>
</dbReference>
<dbReference type="EMBL" id="LGLV01000005">
    <property type="protein sequence ID" value="OBZ96500.1"/>
    <property type="molecule type" value="Genomic_DNA"/>
</dbReference>